<dbReference type="EMBL" id="FNFY01000034">
    <property type="protein sequence ID" value="SDL25194.1"/>
    <property type="molecule type" value="Genomic_DNA"/>
</dbReference>
<reference evidence="2" key="1">
    <citation type="submission" date="2016-10" db="EMBL/GenBank/DDBJ databases">
        <authorList>
            <person name="Varghese N."/>
            <person name="Submissions S."/>
        </authorList>
    </citation>
    <scope>NUCLEOTIDE SEQUENCE [LARGE SCALE GENOMIC DNA]</scope>
    <source>
        <strain evidence="2">CGMCC 1.8895</strain>
    </source>
</reference>
<dbReference type="Proteomes" id="UP000199008">
    <property type="component" value="Unassembled WGS sequence"/>
</dbReference>
<keyword evidence="2" id="KW-1185">Reference proteome</keyword>
<gene>
    <name evidence="1" type="ORF">SAMN05216216_1347</name>
</gene>
<name>A0A1G9IK15_9BACL</name>
<evidence type="ECO:0000313" key="2">
    <source>
        <dbReference type="Proteomes" id="UP000199008"/>
    </source>
</evidence>
<evidence type="ECO:0000313" key="1">
    <source>
        <dbReference type="EMBL" id="SDL25194.1"/>
    </source>
</evidence>
<sequence>MLATMHIGSKALVNNPQAFTELYFDGKVVEKILNKNFPGNNFYDVTEKYPERFSITECFKKHNHIPKTLYVFNGSSYTDYDKQYTHLIKKVTSEDIDLSNIEFLIYHDKKLKHGPLSKDKTVHLINSRLVYDDL</sequence>
<proteinExistence type="predicted"/>
<protein>
    <submittedName>
        <fullName evidence="1">Uncharacterized protein</fullName>
    </submittedName>
</protein>
<organism evidence="1 2">
    <name type="scientific">Lacicoccus qingdaonensis</name>
    <dbReference type="NCBI Taxonomy" id="576118"/>
    <lineage>
        <taxon>Bacteria</taxon>
        <taxon>Bacillati</taxon>
        <taxon>Bacillota</taxon>
        <taxon>Bacilli</taxon>
        <taxon>Bacillales</taxon>
        <taxon>Salinicoccaceae</taxon>
        <taxon>Lacicoccus</taxon>
    </lineage>
</organism>
<dbReference type="AlphaFoldDB" id="A0A1G9IK15"/>
<accession>A0A1G9IK15</accession>
<dbReference type="OrthoDB" id="7335480at2"/>